<sequence>MARISPSRKVPAPMNAVPITCGDYVTATFSRDFVAEGFDYDAVERIHHGLFDEWGHALGQSGLFTNRTVATALHSWQNDPHSLLDALLAGADEMTLKRYDIAWEALDRAARSGSDAPAAEYA</sequence>
<dbReference type="EMBL" id="FNTL01000005">
    <property type="protein sequence ID" value="SEE86396.1"/>
    <property type="molecule type" value="Genomic_DNA"/>
</dbReference>
<protein>
    <submittedName>
        <fullName evidence="1">Uncharacterized protein</fullName>
    </submittedName>
</protein>
<dbReference type="AlphaFoldDB" id="A0A1H5MAP1"/>
<evidence type="ECO:0000313" key="2">
    <source>
        <dbReference type="Proteomes" id="UP000183407"/>
    </source>
</evidence>
<evidence type="ECO:0000313" key="1">
    <source>
        <dbReference type="EMBL" id="SEE86396.1"/>
    </source>
</evidence>
<dbReference type="Proteomes" id="UP000183407">
    <property type="component" value="Unassembled WGS sequence"/>
</dbReference>
<gene>
    <name evidence="1" type="ORF">SAMN04490220_8809</name>
</gene>
<organism evidence="1 2">
    <name type="scientific">Rhodococcus jostii</name>
    <dbReference type="NCBI Taxonomy" id="132919"/>
    <lineage>
        <taxon>Bacteria</taxon>
        <taxon>Bacillati</taxon>
        <taxon>Actinomycetota</taxon>
        <taxon>Actinomycetes</taxon>
        <taxon>Mycobacteriales</taxon>
        <taxon>Nocardiaceae</taxon>
        <taxon>Rhodococcus</taxon>
    </lineage>
</organism>
<accession>A0A1H5MAP1</accession>
<reference evidence="2" key="1">
    <citation type="submission" date="2016-10" db="EMBL/GenBank/DDBJ databases">
        <authorList>
            <person name="Varghese N."/>
        </authorList>
    </citation>
    <scope>NUCLEOTIDE SEQUENCE [LARGE SCALE GENOMIC DNA]</scope>
    <source>
        <strain evidence="2">DSM 44719</strain>
    </source>
</reference>
<proteinExistence type="predicted"/>
<name>A0A1H5MAP1_RHOJO</name>